<name>A0A840UAP8_9GAMM</name>
<keyword evidence="1" id="KW-0472">Membrane</keyword>
<proteinExistence type="predicted"/>
<accession>A0A840UAP8</accession>
<dbReference type="Proteomes" id="UP000591735">
    <property type="component" value="Unassembled WGS sequence"/>
</dbReference>
<keyword evidence="1" id="KW-1133">Transmembrane helix</keyword>
<dbReference type="AlphaFoldDB" id="A0A840UAP8"/>
<feature type="transmembrane region" description="Helical" evidence="1">
    <location>
        <begin position="97"/>
        <end position="115"/>
    </location>
</feature>
<organism evidence="2 3">
    <name type="scientific">Marinobacter oulmenensis</name>
    <dbReference type="NCBI Taxonomy" id="643747"/>
    <lineage>
        <taxon>Bacteria</taxon>
        <taxon>Pseudomonadati</taxon>
        <taxon>Pseudomonadota</taxon>
        <taxon>Gammaproteobacteria</taxon>
        <taxon>Pseudomonadales</taxon>
        <taxon>Marinobacteraceae</taxon>
        <taxon>Marinobacter</taxon>
    </lineage>
</organism>
<keyword evidence="1" id="KW-0812">Transmembrane</keyword>
<evidence type="ECO:0000256" key="1">
    <source>
        <dbReference type="SAM" id="Phobius"/>
    </source>
</evidence>
<feature type="transmembrane region" description="Helical" evidence="1">
    <location>
        <begin position="166"/>
        <end position="183"/>
    </location>
</feature>
<keyword evidence="3" id="KW-1185">Reference proteome</keyword>
<feature type="transmembrane region" description="Helical" evidence="1">
    <location>
        <begin position="127"/>
        <end position="145"/>
    </location>
</feature>
<feature type="transmembrane region" description="Helical" evidence="1">
    <location>
        <begin position="227"/>
        <end position="246"/>
    </location>
</feature>
<gene>
    <name evidence="2" type="ORF">HNR38_000782</name>
</gene>
<reference evidence="2 3" key="1">
    <citation type="submission" date="2020-08" db="EMBL/GenBank/DDBJ databases">
        <title>Genomic Encyclopedia of Type Strains, Phase IV (KMG-IV): sequencing the most valuable type-strain genomes for metagenomic binning, comparative biology and taxonomic classification.</title>
        <authorList>
            <person name="Goeker M."/>
        </authorList>
    </citation>
    <scope>NUCLEOTIDE SEQUENCE [LARGE SCALE GENOMIC DNA]</scope>
    <source>
        <strain evidence="2 3">DSM 22359</strain>
    </source>
</reference>
<feature type="transmembrane region" description="Helical" evidence="1">
    <location>
        <begin position="68"/>
        <end position="90"/>
    </location>
</feature>
<comment type="caution">
    <text evidence="2">The sequence shown here is derived from an EMBL/GenBank/DDBJ whole genome shotgun (WGS) entry which is preliminary data.</text>
</comment>
<protein>
    <submittedName>
        <fullName evidence="2">Uncharacterized protein</fullName>
    </submittedName>
</protein>
<dbReference type="RefSeq" id="WP_183700001.1">
    <property type="nucleotide sequence ID" value="NZ_JACHFE010000002.1"/>
</dbReference>
<evidence type="ECO:0000313" key="2">
    <source>
        <dbReference type="EMBL" id="MBB5320310.1"/>
    </source>
</evidence>
<evidence type="ECO:0000313" key="3">
    <source>
        <dbReference type="Proteomes" id="UP000591735"/>
    </source>
</evidence>
<sequence>MASVLLAILGTFIGLLIYYVRTISVLVDERDNIEKDEETYDRYKWLYIISEKMESIWPFVKAVDATKWVNIFSNVALVAACALLLSVGLFKNFLLDYAEFVLMAFFVLASISSGPKSFETYNKMKPYLPVIFPAIAYQAMTMLEIQRPEVAQQLVMPGYEFMESKLIAALVGFTFAFLLPYPMAKFDQWFSRFLAKSTLHFLKDFMRLGVKPINNIEISQRKAAKESIAVTLKILLALIGLLSFILHSP</sequence>
<dbReference type="EMBL" id="JACHFE010000002">
    <property type="protein sequence ID" value="MBB5320310.1"/>
    <property type="molecule type" value="Genomic_DNA"/>
</dbReference>